<feature type="transmembrane region" description="Helical" evidence="1">
    <location>
        <begin position="20"/>
        <end position="41"/>
    </location>
</feature>
<dbReference type="InterPro" id="IPR032675">
    <property type="entry name" value="LRR_dom_sf"/>
</dbReference>
<dbReference type="InterPro" id="IPR001611">
    <property type="entry name" value="Leu-rich_rpt"/>
</dbReference>
<proteinExistence type="predicted"/>
<comment type="caution">
    <text evidence="2">The sequence shown here is derived from an EMBL/GenBank/DDBJ whole genome shotgun (WGS) entry which is preliminary data.</text>
</comment>
<name>A0A9R1WJV5_LACSA</name>
<dbReference type="AlphaFoldDB" id="A0A9R1WJV5"/>
<keyword evidence="1" id="KW-1133">Transmembrane helix</keyword>
<dbReference type="EMBL" id="NBSK02000002">
    <property type="protein sequence ID" value="KAJ0223433.1"/>
    <property type="molecule type" value="Genomic_DNA"/>
</dbReference>
<keyword evidence="3" id="KW-1185">Reference proteome</keyword>
<sequence length="120" mass="13419">MADTGLDLITSIFFFSEVIMVYQSLRCLTLTIAIALLMMIWNLSQLKNLKELEVSSSKVTDHGVTFFKDIVTLLYLNLSRCNLTDNGCFVPLNAGLNNLESLNLDSCRIRDNGLINLAVK</sequence>
<keyword evidence="1" id="KW-0472">Membrane</keyword>
<dbReference type="Proteomes" id="UP000235145">
    <property type="component" value="Unassembled WGS sequence"/>
</dbReference>
<evidence type="ECO:0000313" key="3">
    <source>
        <dbReference type="Proteomes" id="UP000235145"/>
    </source>
</evidence>
<organism evidence="2 3">
    <name type="scientific">Lactuca sativa</name>
    <name type="common">Garden lettuce</name>
    <dbReference type="NCBI Taxonomy" id="4236"/>
    <lineage>
        <taxon>Eukaryota</taxon>
        <taxon>Viridiplantae</taxon>
        <taxon>Streptophyta</taxon>
        <taxon>Embryophyta</taxon>
        <taxon>Tracheophyta</taxon>
        <taxon>Spermatophyta</taxon>
        <taxon>Magnoliopsida</taxon>
        <taxon>eudicotyledons</taxon>
        <taxon>Gunneridae</taxon>
        <taxon>Pentapetalae</taxon>
        <taxon>asterids</taxon>
        <taxon>campanulids</taxon>
        <taxon>Asterales</taxon>
        <taxon>Asteraceae</taxon>
        <taxon>Cichorioideae</taxon>
        <taxon>Cichorieae</taxon>
        <taxon>Lactucinae</taxon>
        <taxon>Lactuca</taxon>
    </lineage>
</organism>
<gene>
    <name evidence="2" type="ORF">LSAT_V11C200062270</name>
</gene>
<evidence type="ECO:0000256" key="1">
    <source>
        <dbReference type="SAM" id="Phobius"/>
    </source>
</evidence>
<protein>
    <submittedName>
        <fullName evidence="2">Uncharacterized protein</fullName>
    </submittedName>
</protein>
<keyword evidence="1" id="KW-0812">Transmembrane</keyword>
<evidence type="ECO:0000313" key="2">
    <source>
        <dbReference type="EMBL" id="KAJ0223433.1"/>
    </source>
</evidence>
<dbReference type="Pfam" id="PF13516">
    <property type="entry name" value="LRR_6"/>
    <property type="match status" value="3"/>
</dbReference>
<dbReference type="SUPFAM" id="SSF52047">
    <property type="entry name" value="RNI-like"/>
    <property type="match status" value="1"/>
</dbReference>
<dbReference type="Gene3D" id="3.80.10.10">
    <property type="entry name" value="Ribonuclease Inhibitor"/>
    <property type="match status" value="1"/>
</dbReference>
<reference evidence="2 3" key="1">
    <citation type="journal article" date="2017" name="Nat. Commun.">
        <title>Genome assembly with in vitro proximity ligation data and whole-genome triplication in lettuce.</title>
        <authorList>
            <person name="Reyes-Chin-Wo S."/>
            <person name="Wang Z."/>
            <person name="Yang X."/>
            <person name="Kozik A."/>
            <person name="Arikit S."/>
            <person name="Song C."/>
            <person name="Xia L."/>
            <person name="Froenicke L."/>
            <person name="Lavelle D.O."/>
            <person name="Truco M.J."/>
            <person name="Xia R."/>
            <person name="Zhu S."/>
            <person name="Xu C."/>
            <person name="Xu H."/>
            <person name="Xu X."/>
            <person name="Cox K."/>
            <person name="Korf I."/>
            <person name="Meyers B.C."/>
            <person name="Michelmore R.W."/>
        </authorList>
    </citation>
    <scope>NUCLEOTIDE SEQUENCE [LARGE SCALE GENOMIC DNA]</scope>
    <source>
        <strain evidence="3">cv. Salinas</strain>
        <tissue evidence="2">Seedlings</tissue>
    </source>
</reference>
<accession>A0A9R1WJV5</accession>